<dbReference type="RefSeq" id="WP_145444161.1">
    <property type="nucleotide sequence ID" value="NZ_CP036280.1"/>
</dbReference>
<evidence type="ECO:0008006" key="3">
    <source>
        <dbReference type="Google" id="ProtNLM"/>
    </source>
</evidence>
<dbReference type="KEGG" id="mcad:Pan265_00100"/>
<dbReference type="AlphaFoldDB" id="A0A518BT88"/>
<dbReference type="PROSITE" id="PS51318">
    <property type="entry name" value="TAT"/>
    <property type="match status" value="1"/>
</dbReference>
<name>A0A518BT88_9BACT</name>
<organism evidence="1 2">
    <name type="scientific">Mucisphaera calidilacus</name>
    <dbReference type="NCBI Taxonomy" id="2527982"/>
    <lineage>
        <taxon>Bacteria</taxon>
        <taxon>Pseudomonadati</taxon>
        <taxon>Planctomycetota</taxon>
        <taxon>Phycisphaerae</taxon>
        <taxon>Phycisphaerales</taxon>
        <taxon>Phycisphaeraceae</taxon>
        <taxon>Mucisphaera</taxon>
    </lineage>
</organism>
<evidence type="ECO:0000313" key="1">
    <source>
        <dbReference type="EMBL" id="QDU70188.1"/>
    </source>
</evidence>
<dbReference type="OrthoDB" id="9779968at2"/>
<reference evidence="1 2" key="1">
    <citation type="submission" date="2019-02" db="EMBL/GenBank/DDBJ databases">
        <title>Deep-cultivation of Planctomycetes and their phenomic and genomic characterization uncovers novel biology.</title>
        <authorList>
            <person name="Wiegand S."/>
            <person name="Jogler M."/>
            <person name="Boedeker C."/>
            <person name="Pinto D."/>
            <person name="Vollmers J."/>
            <person name="Rivas-Marin E."/>
            <person name="Kohn T."/>
            <person name="Peeters S.H."/>
            <person name="Heuer A."/>
            <person name="Rast P."/>
            <person name="Oberbeckmann S."/>
            <person name="Bunk B."/>
            <person name="Jeske O."/>
            <person name="Meyerdierks A."/>
            <person name="Storesund J.E."/>
            <person name="Kallscheuer N."/>
            <person name="Luecker S."/>
            <person name="Lage O.M."/>
            <person name="Pohl T."/>
            <person name="Merkel B.J."/>
            <person name="Hornburger P."/>
            <person name="Mueller R.-W."/>
            <person name="Bruemmer F."/>
            <person name="Labrenz M."/>
            <person name="Spormann A.M."/>
            <person name="Op den Camp H."/>
            <person name="Overmann J."/>
            <person name="Amann R."/>
            <person name="Jetten M.S.M."/>
            <person name="Mascher T."/>
            <person name="Medema M.H."/>
            <person name="Devos D.P."/>
            <person name="Kaster A.-K."/>
            <person name="Ovreas L."/>
            <person name="Rohde M."/>
            <person name="Galperin M.Y."/>
            <person name="Jogler C."/>
        </authorList>
    </citation>
    <scope>NUCLEOTIDE SEQUENCE [LARGE SCALE GENOMIC DNA]</scope>
    <source>
        <strain evidence="1 2">Pan265</strain>
    </source>
</reference>
<dbReference type="InterPro" id="IPR006311">
    <property type="entry name" value="TAT_signal"/>
</dbReference>
<accession>A0A518BT88</accession>
<dbReference type="Proteomes" id="UP000320386">
    <property type="component" value="Chromosome"/>
</dbReference>
<dbReference type="Pfam" id="PF07394">
    <property type="entry name" value="DUF1501"/>
    <property type="match status" value="1"/>
</dbReference>
<dbReference type="InterPro" id="IPR010869">
    <property type="entry name" value="DUF1501"/>
</dbReference>
<evidence type="ECO:0000313" key="2">
    <source>
        <dbReference type="Proteomes" id="UP000320386"/>
    </source>
</evidence>
<gene>
    <name evidence="1" type="ORF">Pan265_00100</name>
</gene>
<sequence length="421" mass="45228">MTEKLPFTRREFLQGSLALMSTLGTVPGFLAHASAAPNTAAARGALTAGRTLVIIQLSGGNDGLNTVVPAGMDDYYRQRGGLAIPAGEVLTLDDRVGIGLHPALRPIQEMYLEGQATVVQGVGYPNPNRSHFASMDVWHAGDSRAADGHRGVGWIGRAFDQELRRGRSDSLSCVTIGEEAPMATQGREAKPVSFTRADLFSWSGKDLHDQVASAYDGLHEGLAPASNDDPVDFVFRTALDARAASTRVRRAVARDSQTDFPNNGLGRQLRAVSSMIAAELPTRIYYVALGGFDTHANQAGTHNRLLDQLATSVRAFYRELEAIGQSERVVTMAFSEFGRRVKGNGSNGTDHGTAGPVLLFGPKVRAGLIGSHPSLTDLDNGDLKFRVDFRSIYSALLDDWLGLDARAALGQRFRSAPVLEV</sequence>
<dbReference type="PANTHER" id="PTHR43737:SF1">
    <property type="entry name" value="DUF1501 DOMAIN-CONTAINING PROTEIN"/>
    <property type="match status" value="1"/>
</dbReference>
<dbReference type="PANTHER" id="PTHR43737">
    <property type="entry name" value="BLL7424 PROTEIN"/>
    <property type="match status" value="1"/>
</dbReference>
<proteinExistence type="predicted"/>
<protein>
    <recommendedName>
        <fullName evidence="3">DUF1501 domain-containing protein</fullName>
    </recommendedName>
</protein>
<keyword evidence="2" id="KW-1185">Reference proteome</keyword>
<dbReference type="EMBL" id="CP036280">
    <property type="protein sequence ID" value="QDU70188.1"/>
    <property type="molecule type" value="Genomic_DNA"/>
</dbReference>